<gene>
    <name evidence="7" type="ORF">A3Q56_02249</name>
</gene>
<evidence type="ECO:0000313" key="7">
    <source>
        <dbReference type="EMBL" id="OAF70006.1"/>
    </source>
</evidence>
<dbReference type="OrthoDB" id="2189106at2759"/>
<dbReference type="PANTHER" id="PTHR12704:SF2">
    <property type="entry name" value="GOLGI PHOSPHOPROTEIN 3 HOMOLOG SAURON"/>
    <property type="match status" value="1"/>
</dbReference>
<evidence type="ECO:0000256" key="4">
    <source>
        <dbReference type="ARBA" id="ARBA00023121"/>
    </source>
</evidence>
<keyword evidence="3" id="KW-0333">Golgi apparatus</keyword>
<dbReference type="GO" id="GO:0006890">
    <property type="term" value="P:retrograde vesicle-mediated transport, Golgi to endoplasmic reticulum"/>
    <property type="evidence" value="ECO:0007669"/>
    <property type="project" value="TreeGrafter"/>
</dbReference>
<dbReference type="GO" id="GO:0031985">
    <property type="term" value="C:Golgi cisterna"/>
    <property type="evidence" value="ECO:0007669"/>
    <property type="project" value="TreeGrafter"/>
</dbReference>
<dbReference type="GO" id="GO:0043001">
    <property type="term" value="P:Golgi to plasma membrane protein transport"/>
    <property type="evidence" value="ECO:0007669"/>
    <property type="project" value="TreeGrafter"/>
</dbReference>
<dbReference type="AlphaFoldDB" id="A0A177B6X7"/>
<dbReference type="GO" id="GO:0005802">
    <property type="term" value="C:trans-Golgi network"/>
    <property type="evidence" value="ECO:0007669"/>
    <property type="project" value="TreeGrafter"/>
</dbReference>
<evidence type="ECO:0000256" key="5">
    <source>
        <dbReference type="ARBA" id="ARBA00023136"/>
    </source>
</evidence>
<comment type="caution">
    <text evidence="7">The sequence shown here is derived from an EMBL/GenBank/DDBJ whole genome shotgun (WGS) entry which is preliminary data.</text>
</comment>
<accession>A0A177B6X7</accession>
<evidence type="ECO:0000313" key="8">
    <source>
        <dbReference type="Proteomes" id="UP000078046"/>
    </source>
</evidence>
<keyword evidence="5" id="KW-0472">Membrane</keyword>
<dbReference type="EMBL" id="LWCA01000200">
    <property type="protein sequence ID" value="OAF70006.1"/>
    <property type="molecule type" value="Genomic_DNA"/>
</dbReference>
<protein>
    <submittedName>
        <fullName evidence="7">Vacuolar protein sorting-associated protein 74</fullName>
    </submittedName>
</protein>
<feature type="compositionally biased region" description="Basic and acidic residues" evidence="6">
    <location>
        <begin position="1"/>
        <end position="19"/>
    </location>
</feature>
<comment type="subcellular location">
    <subcellularLocation>
        <location evidence="1">Golgi apparatus membrane</location>
        <topology evidence="1">Peripheral membrane protein</topology>
        <orientation evidence="1">Cytoplasmic side</orientation>
    </subcellularLocation>
</comment>
<keyword evidence="8" id="KW-1185">Reference proteome</keyword>
<comment type="similarity">
    <text evidence="2">Belongs to the GOLPH3/VPS74 family.</text>
</comment>
<feature type="region of interest" description="Disordered" evidence="6">
    <location>
        <begin position="1"/>
        <end position="20"/>
    </location>
</feature>
<dbReference type="GO" id="GO:0007030">
    <property type="term" value="P:Golgi organization"/>
    <property type="evidence" value="ECO:0007669"/>
    <property type="project" value="TreeGrafter"/>
</dbReference>
<dbReference type="GO" id="GO:0048194">
    <property type="term" value="P:Golgi vesicle budding"/>
    <property type="evidence" value="ECO:0007669"/>
    <property type="project" value="TreeGrafter"/>
</dbReference>
<dbReference type="Proteomes" id="UP000078046">
    <property type="component" value="Unassembled WGS sequence"/>
</dbReference>
<organism evidence="7 8">
    <name type="scientific">Intoshia linei</name>
    <dbReference type="NCBI Taxonomy" id="1819745"/>
    <lineage>
        <taxon>Eukaryota</taxon>
        <taxon>Metazoa</taxon>
        <taxon>Spiralia</taxon>
        <taxon>Lophotrochozoa</taxon>
        <taxon>Mesozoa</taxon>
        <taxon>Orthonectida</taxon>
        <taxon>Rhopaluridae</taxon>
        <taxon>Intoshia</taxon>
    </lineage>
</organism>
<proteinExistence type="inferred from homology"/>
<evidence type="ECO:0000256" key="3">
    <source>
        <dbReference type="ARBA" id="ARBA00023034"/>
    </source>
</evidence>
<name>A0A177B6X7_9BILA</name>
<evidence type="ECO:0000256" key="1">
    <source>
        <dbReference type="ARBA" id="ARBA00004255"/>
    </source>
</evidence>
<reference evidence="7 8" key="1">
    <citation type="submission" date="2016-04" db="EMBL/GenBank/DDBJ databases">
        <title>The genome of Intoshia linei affirms orthonectids as highly simplified spiralians.</title>
        <authorList>
            <person name="Mikhailov K.V."/>
            <person name="Slusarev G.S."/>
            <person name="Nikitin M.A."/>
            <person name="Logacheva M.D."/>
            <person name="Penin A."/>
            <person name="Aleoshin V."/>
            <person name="Panchin Y.V."/>
        </authorList>
    </citation>
    <scope>NUCLEOTIDE SEQUENCE [LARGE SCALE GENOMIC DNA]</scope>
    <source>
        <strain evidence="7">Intl2013</strain>
        <tissue evidence="7">Whole animal</tissue>
    </source>
</reference>
<dbReference type="InterPro" id="IPR038261">
    <property type="entry name" value="GPP34-like_sf"/>
</dbReference>
<sequence>MRRRNVNTEKDSDNEHCSDNAESVEETLTNFDDQLSLMEQILLMGLKEKEGYTPAFNESISFSIRAAILIELGFCNRIEIVKSSRSVINNKIKIKSTQPTGNILLDEAVNIINSSPTIESVTTWIEYLNGDSWNPLKMMYQLRNVRERVAKSLSEKGICSVVQQNFFFFDTVTHPVVNRSPKQKLHKYIQEGLLNKWQPDIKKMPVRLLALIILANAADVLDDALNSLQDNDYSLVIKRLNKLITTNFQELANKDADPVLMVLWSVVLAVQ</sequence>
<dbReference type="InterPro" id="IPR008628">
    <property type="entry name" value="GPP34-like"/>
</dbReference>
<evidence type="ECO:0000256" key="2">
    <source>
        <dbReference type="ARBA" id="ARBA00007284"/>
    </source>
</evidence>
<keyword evidence="4" id="KW-0446">Lipid-binding</keyword>
<dbReference type="GO" id="GO:0070273">
    <property type="term" value="F:phosphatidylinositol-4-phosphate binding"/>
    <property type="evidence" value="ECO:0007669"/>
    <property type="project" value="InterPro"/>
</dbReference>
<evidence type="ECO:0000256" key="6">
    <source>
        <dbReference type="SAM" id="MobiDB-lite"/>
    </source>
</evidence>
<dbReference type="PANTHER" id="PTHR12704">
    <property type="entry name" value="TRANS-GOLGI PROTEIN GMX33"/>
    <property type="match status" value="1"/>
</dbReference>
<dbReference type="GO" id="GO:0000139">
    <property type="term" value="C:Golgi membrane"/>
    <property type="evidence" value="ECO:0007669"/>
    <property type="project" value="UniProtKB-SubCell"/>
</dbReference>
<dbReference type="Gene3D" id="1.10.3630.10">
    <property type="entry name" value="yeast vps74-n-term truncation variant domain like"/>
    <property type="match status" value="1"/>
</dbReference>
<dbReference type="GO" id="GO:0005829">
    <property type="term" value="C:cytosol"/>
    <property type="evidence" value="ECO:0007669"/>
    <property type="project" value="TreeGrafter"/>
</dbReference>
<dbReference type="Pfam" id="PF05719">
    <property type="entry name" value="GPP34"/>
    <property type="match status" value="1"/>
</dbReference>